<dbReference type="AlphaFoldDB" id="A0AAV1H6V3"/>
<organism evidence="1 2">
    <name type="scientific">Xyrichtys novacula</name>
    <name type="common">Pearly razorfish</name>
    <name type="synonym">Hemipteronotus novacula</name>
    <dbReference type="NCBI Taxonomy" id="13765"/>
    <lineage>
        <taxon>Eukaryota</taxon>
        <taxon>Metazoa</taxon>
        <taxon>Chordata</taxon>
        <taxon>Craniata</taxon>
        <taxon>Vertebrata</taxon>
        <taxon>Euteleostomi</taxon>
        <taxon>Actinopterygii</taxon>
        <taxon>Neopterygii</taxon>
        <taxon>Teleostei</taxon>
        <taxon>Neoteleostei</taxon>
        <taxon>Acanthomorphata</taxon>
        <taxon>Eupercaria</taxon>
        <taxon>Labriformes</taxon>
        <taxon>Labridae</taxon>
        <taxon>Xyrichtys</taxon>
    </lineage>
</organism>
<gene>
    <name evidence="1" type="ORF">XNOV1_A029324</name>
</gene>
<proteinExistence type="predicted"/>
<evidence type="ECO:0000313" key="2">
    <source>
        <dbReference type="Proteomes" id="UP001178508"/>
    </source>
</evidence>
<evidence type="ECO:0000313" key="1">
    <source>
        <dbReference type="EMBL" id="CAJ1080746.1"/>
    </source>
</evidence>
<dbReference type="EMBL" id="OY660882">
    <property type="protein sequence ID" value="CAJ1080746.1"/>
    <property type="molecule type" value="Genomic_DNA"/>
</dbReference>
<dbReference type="Proteomes" id="UP001178508">
    <property type="component" value="Chromosome 19"/>
</dbReference>
<protein>
    <submittedName>
        <fullName evidence="1">Uncharacterized protein</fullName>
    </submittedName>
</protein>
<name>A0AAV1H6V3_XYRNO</name>
<accession>A0AAV1H6V3</accession>
<reference evidence="1" key="1">
    <citation type="submission" date="2023-08" db="EMBL/GenBank/DDBJ databases">
        <authorList>
            <person name="Alioto T."/>
            <person name="Alioto T."/>
            <person name="Gomez Garrido J."/>
        </authorList>
    </citation>
    <scope>NUCLEOTIDE SEQUENCE</scope>
</reference>
<sequence>MLVTAQGGRVRQATTISLATNHCGHHCHDNNCPAHTGGIPLPRWPGSPPAAAAQRGPLRPLLLDQKRAKSTAWLRQRMRREKAD</sequence>
<keyword evidence="2" id="KW-1185">Reference proteome</keyword>